<comment type="caution">
    <text evidence="1">The sequence shown here is derived from an EMBL/GenBank/DDBJ whole genome shotgun (WGS) entry which is preliminary data.</text>
</comment>
<proteinExistence type="predicted"/>
<evidence type="ECO:0000313" key="2">
    <source>
        <dbReference type="Proteomes" id="UP000807469"/>
    </source>
</evidence>
<organism evidence="1 2">
    <name type="scientific">Pholiota conissans</name>
    <dbReference type="NCBI Taxonomy" id="109636"/>
    <lineage>
        <taxon>Eukaryota</taxon>
        <taxon>Fungi</taxon>
        <taxon>Dikarya</taxon>
        <taxon>Basidiomycota</taxon>
        <taxon>Agaricomycotina</taxon>
        <taxon>Agaricomycetes</taxon>
        <taxon>Agaricomycetidae</taxon>
        <taxon>Agaricales</taxon>
        <taxon>Agaricineae</taxon>
        <taxon>Strophariaceae</taxon>
        <taxon>Pholiota</taxon>
    </lineage>
</organism>
<sequence>MAPNNDDALYLRNISQGLLEEFCNTIFNTLYITSNPAKFLNTDWVNVKDLKAFVASLSRPPADKNSKPAFQHHVHDFLFM</sequence>
<protein>
    <submittedName>
        <fullName evidence="1">Uncharacterized protein</fullName>
    </submittedName>
</protein>
<evidence type="ECO:0000313" key="1">
    <source>
        <dbReference type="EMBL" id="KAF9481140.1"/>
    </source>
</evidence>
<reference evidence="1" key="1">
    <citation type="submission" date="2020-11" db="EMBL/GenBank/DDBJ databases">
        <authorList>
            <consortium name="DOE Joint Genome Institute"/>
            <person name="Ahrendt S."/>
            <person name="Riley R."/>
            <person name="Andreopoulos W."/>
            <person name="Labutti K."/>
            <person name="Pangilinan J."/>
            <person name="Ruiz-Duenas F.J."/>
            <person name="Barrasa J.M."/>
            <person name="Sanchez-Garcia M."/>
            <person name="Camarero S."/>
            <person name="Miyauchi S."/>
            <person name="Serrano A."/>
            <person name="Linde D."/>
            <person name="Babiker R."/>
            <person name="Drula E."/>
            <person name="Ayuso-Fernandez I."/>
            <person name="Pacheco R."/>
            <person name="Padilla G."/>
            <person name="Ferreira P."/>
            <person name="Barriuso J."/>
            <person name="Kellner H."/>
            <person name="Castanera R."/>
            <person name="Alfaro M."/>
            <person name="Ramirez L."/>
            <person name="Pisabarro A.G."/>
            <person name="Kuo A."/>
            <person name="Tritt A."/>
            <person name="Lipzen A."/>
            <person name="He G."/>
            <person name="Yan M."/>
            <person name="Ng V."/>
            <person name="Cullen D."/>
            <person name="Martin F."/>
            <person name="Rosso M.-N."/>
            <person name="Henrissat B."/>
            <person name="Hibbett D."/>
            <person name="Martinez A.T."/>
            <person name="Grigoriev I.V."/>
        </authorList>
    </citation>
    <scope>NUCLEOTIDE SEQUENCE</scope>
    <source>
        <strain evidence="1">CIRM-BRFM 674</strain>
    </source>
</reference>
<gene>
    <name evidence="1" type="ORF">BDN70DRAFT_931153</name>
</gene>
<accession>A0A9P5Z6K5</accession>
<dbReference type="EMBL" id="MU155183">
    <property type="protein sequence ID" value="KAF9481140.1"/>
    <property type="molecule type" value="Genomic_DNA"/>
</dbReference>
<name>A0A9P5Z6K5_9AGAR</name>
<keyword evidence="2" id="KW-1185">Reference proteome</keyword>
<dbReference type="OrthoDB" id="3044966at2759"/>
<dbReference type="Proteomes" id="UP000807469">
    <property type="component" value="Unassembled WGS sequence"/>
</dbReference>
<dbReference type="AlphaFoldDB" id="A0A9P5Z6K5"/>